<gene>
    <name evidence="1" type="ORF">COCVIDRAFT_19360</name>
</gene>
<protein>
    <submittedName>
        <fullName evidence="1">Uncharacterized protein</fullName>
    </submittedName>
</protein>
<organism evidence="1 2">
    <name type="scientific">Bipolaris victoriae (strain FI3)</name>
    <name type="common">Victoria blight of oats agent</name>
    <name type="synonym">Cochliobolus victoriae</name>
    <dbReference type="NCBI Taxonomy" id="930091"/>
    <lineage>
        <taxon>Eukaryota</taxon>
        <taxon>Fungi</taxon>
        <taxon>Dikarya</taxon>
        <taxon>Ascomycota</taxon>
        <taxon>Pezizomycotina</taxon>
        <taxon>Dothideomycetes</taxon>
        <taxon>Pleosporomycetidae</taxon>
        <taxon>Pleosporales</taxon>
        <taxon>Pleosporineae</taxon>
        <taxon>Pleosporaceae</taxon>
        <taxon>Bipolaris</taxon>
    </lineage>
</organism>
<evidence type="ECO:0000313" key="2">
    <source>
        <dbReference type="Proteomes" id="UP000054337"/>
    </source>
</evidence>
<evidence type="ECO:0000313" key="1">
    <source>
        <dbReference type="EMBL" id="EUN23045.1"/>
    </source>
</evidence>
<dbReference type="Proteomes" id="UP000054337">
    <property type="component" value="Unassembled WGS sequence"/>
</dbReference>
<dbReference type="GeneID" id="26252347"/>
<sequence length="303" mass="32573">MSGDSWGRLYRHAIKAQGDLHDVQHGTRHRHRPKAVRAVTEGRVFFGTRHVVKYGRIGPGCMVPECTWSSAVSAPAPAPVPAAVAARPPAAVDDVEPLSQTLAKPLSWAMGRRASDAAMVLESGKKENMCPVLCSTAVIVCQLAWVDGWVYGRRDEWMDELGIWRRVLCVCGVWASGRPGAHPFWDAPSLWSHAAGALEAAGWGLGGGEGAMVRASGTTRQAWEANVLAGLAGQTAHVYWMRNRGLVAIPAGTLDGGIAAYPGTTTTRQDSTRLVKTTHEFSRRRAKLIAARRDTTLPAPPSC</sequence>
<accession>W7EAQ8</accession>
<dbReference type="RefSeq" id="XP_014552593.1">
    <property type="nucleotide sequence ID" value="XM_014697107.1"/>
</dbReference>
<dbReference type="EMBL" id="KI968796">
    <property type="protein sequence ID" value="EUN23045.1"/>
    <property type="molecule type" value="Genomic_DNA"/>
</dbReference>
<reference evidence="1 2" key="1">
    <citation type="journal article" date="2013" name="PLoS Genet.">
        <title>Comparative genome structure, secondary metabolite, and effector coding capacity across Cochliobolus pathogens.</title>
        <authorList>
            <person name="Condon B.J."/>
            <person name="Leng Y."/>
            <person name="Wu D."/>
            <person name="Bushley K.E."/>
            <person name="Ohm R.A."/>
            <person name="Otillar R."/>
            <person name="Martin J."/>
            <person name="Schackwitz W."/>
            <person name="Grimwood J."/>
            <person name="MohdZainudin N."/>
            <person name="Xue C."/>
            <person name="Wang R."/>
            <person name="Manning V.A."/>
            <person name="Dhillon B."/>
            <person name="Tu Z.J."/>
            <person name="Steffenson B.J."/>
            <person name="Salamov A."/>
            <person name="Sun H."/>
            <person name="Lowry S."/>
            <person name="LaButti K."/>
            <person name="Han J."/>
            <person name="Copeland A."/>
            <person name="Lindquist E."/>
            <person name="Barry K."/>
            <person name="Schmutz J."/>
            <person name="Baker S.E."/>
            <person name="Ciuffetti L.M."/>
            <person name="Grigoriev I.V."/>
            <person name="Zhong S."/>
            <person name="Turgeon B.G."/>
        </authorList>
    </citation>
    <scope>NUCLEOTIDE SEQUENCE [LARGE SCALE GENOMIC DNA]</scope>
    <source>
        <strain evidence="1 2">FI3</strain>
    </source>
</reference>
<dbReference type="HOGENOM" id="CLU_918234_0_0_1"/>
<name>W7EAQ8_BIPV3</name>
<proteinExistence type="predicted"/>
<dbReference type="AlphaFoldDB" id="W7EAQ8"/>
<keyword evidence="2" id="KW-1185">Reference proteome</keyword>